<dbReference type="KEGG" id="cinf:CINF_0013"/>
<proteinExistence type="predicted"/>
<dbReference type="NCBIfam" id="TIGR00254">
    <property type="entry name" value="GGDEF"/>
    <property type="match status" value="1"/>
</dbReference>
<gene>
    <name evidence="2" type="ORF">CINF_0013</name>
</gene>
<evidence type="ECO:0000313" key="3">
    <source>
        <dbReference type="Proteomes" id="UP000509414"/>
    </source>
</evidence>
<reference evidence="2 3" key="1">
    <citation type="submission" date="2020-02" db="EMBL/GenBank/DDBJ databases">
        <title>Complete genome sequence of the novel Campylobacter species Candidatus Campylobacter infans.</title>
        <authorList>
            <person name="Duim B."/>
            <person name="Zomer A."/>
            <person name="van der Graaf L."/>
            <person name="Wagenaar J."/>
        </authorList>
    </citation>
    <scope>NUCLEOTIDE SEQUENCE [LARGE SCALE GENOMIC DNA]</scope>
    <source>
        <strain evidence="2 3">19S00001</strain>
    </source>
</reference>
<evidence type="ECO:0000259" key="1">
    <source>
        <dbReference type="SMART" id="SM00267"/>
    </source>
</evidence>
<accession>A0A7H9CF39</accession>
<dbReference type="SUPFAM" id="SSF55073">
    <property type="entry name" value="Nucleotide cyclase"/>
    <property type="match status" value="1"/>
</dbReference>
<dbReference type="InterPro" id="IPR043128">
    <property type="entry name" value="Rev_trsase/Diguanyl_cyclase"/>
</dbReference>
<dbReference type="SMART" id="SM00267">
    <property type="entry name" value="GGDEF"/>
    <property type="match status" value="1"/>
</dbReference>
<evidence type="ECO:0000313" key="2">
    <source>
        <dbReference type="EMBL" id="QLI04572.1"/>
    </source>
</evidence>
<protein>
    <submittedName>
        <fullName evidence="2">Putative diguanylate cyclase</fullName>
    </submittedName>
</protein>
<dbReference type="InterPro" id="IPR000160">
    <property type="entry name" value="GGDEF_dom"/>
</dbReference>
<dbReference type="Proteomes" id="UP000509414">
    <property type="component" value="Chromosome"/>
</dbReference>
<dbReference type="Pfam" id="PF00990">
    <property type="entry name" value="GGDEF"/>
    <property type="match status" value="1"/>
</dbReference>
<dbReference type="AlphaFoldDB" id="A0A7H9CF39"/>
<name>A0A7H9CF39_9BACT</name>
<keyword evidence="3" id="KW-1185">Reference proteome</keyword>
<dbReference type="RefSeq" id="WP_179975289.1">
    <property type="nucleotide sequence ID" value="NZ_CP049075.1"/>
</dbReference>
<dbReference type="InterPro" id="IPR029787">
    <property type="entry name" value="Nucleotide_cyclase"/>
</dbReference>
<organism evidence="2 3">
    <name type="scientific">Candidatus Campylobacter infans</name>
    <dbReference type="NCBI Taxonomy" id="2561898"/>
    <lineage>
        <taxon>Bacteria</taxon>
        <taxon>Pseudomonadati</taxon>
        <taxon>Campylobacterota</taxon>
        <taxon>Epsilonproteobacteria</taxon>
        <taxon>Campylobacterales</taxon>
        <taxon>Campylobacteraceae</taxon>
        <taxon>Campylobacter</taxon>
    </lineage>
</organism>
<dbReference type="EMBL" id="CP049075">
    <property type="protein sequence ID" value="QLI04572.1"/>
    <property type="molecule type" value="Genomic_DNA"/>
</dbReference>
<sequence>MPAVSLQSDRKPNFNKNAKEITITKNTEEKSVKEQVKKPASQIDASLLNSIARFATNVLDHMLNDKVVATPENYEIYFAKLLEGEDSELKGYIASMESSERISTQTRVQMETDIRHGFLQIKNILQIITVIYKNLLVMEGIVKKRLDESKNDTNAFEIQSCIKAFNDDLLKLNALIARHVEAIKTSYDEIGRVFKSISNQSVYDTQYAVFNKRYFIAIIKNNLEYVKKYGYNETLMLTQVDPKVLASIDSINDKRGILRNIAQTLFNISRRSDIVAHYENGCFGVLMQHTDIEGGKMACERIQRLLGQAKFFISESEIKLQIQIVIAPLKADLSAEELISSALDGLEKSSGKDYFIVD</sequence>
<dbReference type="Gene3D" id="3.30.70.270">
    <property type="match status" value="1"/>
</dbReference>
<feature type="domain" description="GGDEF" evidence="1">
    <location>
        <begin position="190"/>
        <end position="358"/>
    </location>
</feature>